<evidence type="ECO:0000256" key="4">
    <source>
        <dbReference type="ARBA" id="ARBA00022519"/>
    </source>
</evidence>
<dbReference type="InterPro" id="IPR007387">
    <property type="entry name" value="TRAP_DctQ"/>
</dbReference>
<dbReference type="KEGG" id="cpor:BED41_04985"/>
<evidence type="ECO:0000256" key="6">
    <source>
        <dbReference type="ARBA" id="ARBA00022989"/>
    </source>
</evidence>
<keyword evidence="4" id="KW-0997">Cell inner membrane</keyword>
<comment type="subcellular location">
    <subcellularLocation>
        <location evidence="1">Cell inner membrane</location>
        <topology evidence="1">Multi-pass membrane protein</topology>
    </subcellularLocation>
</comment>
<sequence length="197" mass="22699">MAANSERIEMAALMDDEVTGVRKPDNLFDKITVSFYSIVCFCMSMLLVLIISAATIMRYFLQMDLYGYEEWVKIFAFWLYFMGAGYGSFAGTHVSADLVQSYMRESRKKDAVIFIRTVITFGVTLLFTWYGWEFFIFGFMGPLGTFVALPRTVAWRIPLWTVYIAIFLGLLSMSWYFMLEMISAGKKLFLKEGGNRS</sequence>
<dbReference type="GeneID" id="83057210"/>
<keyword evidence="3" id="KW-1003">Cell membrane</keyword>
<feature type="transmembrane region" description="Helical" evidence="9">
    <location>
        <begin position="111"/>
        <end position="132"/>
    </location>
</feature>
<keyword evidence="7 9" id="KW-0472">Membrane</keyword>
<dbReference type="OrthoDB" id="4964541at2"/>
<proteinExistence type="inferred from homology"/>
<dbReference type="STRING" id="1197717.BED41_04985"/>
<evidence type="ECO:0000256" key="1">
    <source>
        <dbReference type="ARBA" id="ARBA00004429"/>
    </source>
</evidence>
<feature type="transmembrane region" description="Helical" evidence="9">
    <location>
        <begin position="157"/>
        <end position="179"/>
    </location>
</feature>
<evidence type="ECO:0000259" key="10">
    <source>
        <dbReference type="Pfam" id="PF04290"/>
    </source>
</evidence>
<dbReference type="GO" id="GO:0015740">
    <property type="term" value="P:C4-dicarboxylate transport"/>
    <property type="evidence" value="ECO:0007669"/>
    <property type="project" value="TreeGrafter"/>
</dbReference>
<reference evidence="11" key="1">
    <citation type="submission" date="2016-08" db="EMBL/GenBank/DDBJ databases">
        <title>Complete genome of Cloacibacillus porcorum.</title>
        <authorList>
            <person name="Looft T."/>
            <person name="Bayles D.O."/>
            <person name="Alt D.P."/>
        </authorList>
    </citation>
    <scope>NUCLEOTIDE SEQUENCE [LARGE SCALE GENOMIC DNA]</scope>
    <source>
        <strain evidence="11">CL-84</strain>
    </source>
</reference>
<keyword evidence="12" id="KW-1185">Reference proteome</keyword>
<dbReference type="RefSeq" id="WP_066743693.1">
    <property type="nucleotide sequence ID" value="NZ_CP016757.1"/>
</dbReference>
<feature type="transmembrane region" description="Helical" evidence="9">
    <location>
        <begin position="77"/>
        <end position="99"/>
    </location>
</feature>
<dbReference type="InterPro" id="IPR055348">
    <property type="entry name" value="DctQ"/>
</dbReference>
<dbReference type="Proteomes" id="UP000093044">
    <property type="component" value="Chromosome"/>
</dbReference>
<keyword evidence="5 9" id="KW-0812">Transmembrane</keyword>
<evidence type="ECO:0000256" key="5">
    <source>
        <dbReference type="ARBA" id="ARBA00022692"/>
    </source>
</evidence>
<evidence type="ECO:0000256" key="7">
    <source>
        <dbReference type="ARBA" id="ARBA00023136"/>
    </source>
</evidence>
<gene>
    <name evidence="11" type="ORF">BED41_04985</name>
</gene>
<evidence type="ECO:0000256" key="3">
    <source>
        <dbReference type="ARBA" id="ARBA00022475"/>
    </source>
</evidence>
<dbReference type="Pfam" id="PF04290">
    <property type="entry name" value="DctQ"/>
    <property type="match status" value="1"/>
</dbReference>
<evidence type="ECO:0000313" key="11">
    <source>
        <dbReference type="EMBL" id="ANZ44496.1"/>
    </source>
</evidence>
<keyword evidence="2" id="KW-0813">Transport</keyword>
<feature type="domain" description="Tripartite ATP-independent periplasmic transporters DctQ component" evidence="10">
    <location>
        <begin position="47"/>
        <end position="183"/>
    </location>
</feature>
<feature type="transmembrane region" description="Helical" evidence="9">
    <location>
        <begin position="33"/>
        <end position="57"/>
    </location>
</feature>
<dbReference type="AlphaFoldDB" id="A0A1B2I3F2"/>
<evidence type="ECO:0000256" key="9">
    <source>
        <dbReference type="SAM" id="Phobius"/>
    </source>
</evidence>
<dbReference type="PANTHER" id="PTHR35011">
    <property type="entry name" value="2,3-DIKETO-L-GULONATE TRAP TRANSPORTER SMALL PERMEASE PROTEIN YIAM"/>
    <property type="match status" value="1"/>
</dbReference>
<dbReference type="EMBL" id="CP016757">
    <property type="protein sequence ID" value="ANZ44496.1"/>
    <property type="molecule type" value="Genomic_DNA"/>
</dbReference>
<dbReference type="PANTHER" id="PTHR35011:SF2">
    <property type="entry name" value="2,3-DIKETO-L-GULONATE TRAP TRANSPORTER SMALL PERMEASE PROTEIN YIAM"/>
    <property type="match status" value="1"/>
</dbReference>
<accession>A0A1B2I3F2</accession>
<protein>
    <submittedName>
        <fullName evidence="11">C4-dicarboxylate ABC transporter permease</fullName>
    </submittedName>
</protein>
<dbReference type="GO" id="GO:0022857">
    <property type="term" value="F:transmembrane transporter activity"/>
    <property type="evidence" value="ECO:0007669"/>
    <property type="project" value="TreeGrafter"/>
</dbReference>
<evidence type="ECO:0000256" key="8">
    <source>
        <dbReference type="ARBA" id="ARBA00038436"/>
    </source>
</evidence>
<dbReference type="GO" id="GO:0005886">
    <property type="term" value="C:plasma membrane"/>
    <property type="evidence" value="ECO:0007669"/>
    <property type="project" value="UniProtKB-SubCell"/>
</dbReference>
<evidence type="ECO:0000313" key="12">
    <source>
        <dbReference type="Proteomes" id="UP000093044"/>
    </source>
</evidence>
<evidence type="ECO:0000256" key="2">
    <source>
        <dbReference type="ARBA" id="ARBA00022448"/>
    </source>
</evidence>
<name>A0A1B2I3F2_9BACT</name>
<comment type="similarity">
    <text evidence="8">Belongs to the TRAP transporter small permease family.</text>
</comment>
<organism evidence="11 12">
    <name type="scientific">Cloacibacillus porcorum</name>
    <dbReference type="NCBI Taxonomy" id="1197717"/>
    <lineage>
        <taxon>Bacteria</taxon>
        <taxon>Thermotogati</taxon>
        <taxon>Synergistota</taxon>
        <taxon>Synergistia</taxon>
        <taxon>Synergistales</taxon>
        <taxon>Synergistaceae</taxon>
        <taxon>Cloacibacillus</taxon>
    </lineage>
</organism>
<keyword evidence="6 9" id="KW-1133">Transmembrane helix</keyword>